<feature type="region of interest" description="Disordered" evidence="1">
    <location>
        <begin position="189"/>
        <end position="245"/>
    </location>
</feature>
<dbReference type="AlphaFoldDB" id="A0A5E4VXZ4"/>
<reference evidence="2 3" key="1">
    <citation type="submission" date="2019-08" db="EMBL/GenBank/DDBJ databases">
        <authorList>
            <person name="Peeters C."/>
        </authorList>
    </citation>
    <scope>NUCLEOTIDE SEQUENCE [LARGE SCALE GENOMIC DNA]</scope>
    <source>
        <strain evidence="2 3">LMG 31010</strain>
    </source>
</reference>
<dbReference type="NCBIfam" id="NF047384">
    <property type="entry name" value="BspC_dom"/>
    <property type="match status" value="1"/>
</dbReference>
<organism evidence="2 3">
    <name type="scientific">Pandoraea commovens</name>
    <dbReference type="NCBI Taxonomy" id="2508289"/>
    <lineage>
        <taxon>Bacteria</taxon>
        <taxon>Pseudomonadati</taxon>
        <taxon>Pseudomonadota</taxon>
        <taxon>Betaproteobacteria</taxon>
        <taxon>Burkholderiales</taxon>
        <taxon>Burkholderiaceae</taxon>
        <taxon>Pandoraea</taxon>
    </lineage>
</organism>
<evidence type="ECO:0000313" key="3">
    <source>
        <dbReference type="Proteomes" id="UP000343335"/>
    </source>
</evidence>
<evidence type="ECO:0000313" key="2">
    <source>
        <dbReference type="EMBL" id="VVE16409.1"/>
    </source>
</evidence>
<proteinExistence type="predicted"/>
<dbReference type="Proteomes" id="UP000343335">
    <property type="component" value="Unassembled WGS sequence"/>
</dbReference>
<dbReference type="InterPro" id="IPR059225">
    <property type="entry name" value="BspC"/>
</dbReference>
<protein>
    <submittedName>
        <fullName evidence="2">Uncharacterized protein</fullName>
    </submittedName>
</protein>
<sequence>MPATHKMSHRMPALLCNAQGRFTHTALTPPRIRQAMSNRFFQRAAGVVMRAVRQVAGIASIAAPLCLSAFTAPAQAFTLEQHRALVEQFINTRHADPMVADCAAHASFVVATLPGYESVEYGETALDPEHAKIEPWNGPFDDRKQRVDVTQMVELDGVGKRTSGQTDNIHIRCGYADGRMMGFDYTSPLSQVEQPTKRAARGNTRGKAAHASAKSGKKGTTAKSSAKASSSKSGSTKKSTTKKKN</sequence>
<name>A0A5E4VXZ4_9BURK</name>
<accession>A0A5E4VXZ4</accession>
<dbReference type="EMBL" id="CABPSA010000004">
    <property type="protein sequence ID" value="VVE16409.1"/>
    <property type="molecule type" value="Genomic_DNA"/>
</dbReference>
<gene>
    <name evidence="2" type="ORF">PCO31010_02920</name>
</gene>
<evidence type="ECO:0000256" key="1">
    <source>
        <dbReference type="SAM" id="MobiDB-lite"/>
    </source>
</evidence>
<feature type="compositionally biased region" description="Low complexity" evidence="1">
    <location>
        <begin position="209"/>
        <end position="238"/>
    </location>
</feature>